<keyword evidence="2" id="KW-1185">Reference proteome</keyword>
<protein>
    <submittedName>
        <fullName evidence="1">Uncharacterized protein</fullName>
    </submittedName>
</protein>
<dbReference type="EnsemblPlants" id="AVESA.00010b.r2.7CG0714040.1">
    <property type="protein sequence ID" value="AVESA.00010b.r2.7CG0714040.1.CDS"/>
    <property type="gene ID" value="AVESA.00010b.r2.7CG0714040"/>
</dbReference>
<name>A0ACD6A7K8_AVESA</name>
<sequence length="80" mass="9040">MSNSTMDGRSALACVFVMLVLFGSTTSAEKCELTRFRLVFCTELLCGDYCRFSWGETLRQYWCDGGFLRGHCNCKVCLAE</sequence>
<proteinExistence type="predicted"/>
<evidence type="ECO:0000313" key="2">
    <source>
        <dbReference type="Proteomes" id="UP001732700"/>
    </source>
</evidence>
<accession>A0ACD6A7K8</accession>
<reference evidence="1" key="1">
    <citation type="submission" date="2021-05" db="EMBL/GenBank/DDBJ databases">
        <authorList>
            <person name="Scholz U."/>
            <person name="Mascher M."/>
            <person name="Fiebig A."/>
        </authorList>
    </citation>
    <scope>NUCLEOTIDE SEQUENCE [LARGE SCALE GENOMIC DNA]</scope>
</reference>
<organism evidence="1 2">
    <name type="scientific">Avena sativa</name>
    <name type="common">Oat</name>
    <dbReference type="NCBI Taxonomy" id="4498"/>
    <lineage>
        <taxon>Eukaryota</taxon>
        <taxon>Viridiplantae</taxon>
        <taxon>Streptophyta</taxon>
        <taxon>Embryophyta</taxon>
        <taxon>Tracheophyta</taxon>
        <taxon>Spermatophyta</taxon>
        <taxon>Magnoliopsida</taxon>
        <taxon>Liliopsida</taxon>
        <taxon>Poales</taxon>
        <taxon>Poaceae</taxon>
        <taxon>BOP clade</taxon>
        <taxon>Pooideae</taxon>
        <taxon>Poodae</taxon>
        <taxon>Poeae</taxon>
        <taxon>Poeae Chloroplast Group 1 (Aveneae type)</taxon>
        <taxon>Aveninae</taxon>
        <taxon>Avena</taxon>
    </lineage>
</organism>
<evidence type="ECO:0000313" key="1">
    <source>
        <dbReference type="EnsemblPlants" id="AVESA.00010b.r2.7CG0714040.1.CDS"/>
    </source>
</evidence>
<dbReference type="Proteomes" id="UP001732700">
    <property type="component" value="Chromosome 7C"/>
</dbReference>
<reference evidence="1" key="2">
    <citation type="submission" date="2025-09" db="UniProtKB">
        <authorList>
            <consortium name="EnsemblPlants"/>
        </authorList>
    </citation>
    <scope>IDENTIFICATION</scope>
</reference>